<dbReference type="InterPro" id="IPR042099">
    <property type="entry name" value="ANL_N_sf"/>
</dbReference>
<keyword evidence="2" id="KW-0436">Ligase</keyword>
<dbReference type="InterPro" id="IPR000873">
    <property type="entry name" value="AMP-dep_synth/lig_dom"/>
</dbReference>
<feature type="domain" description="AMP-binding enzyme C-terminal" evidence="4">
    <location>
        <begin position="465"/>
        <end position="543"/>
    </location>
</feature>
<gene>
    <name evidence="5" type="ORF">M441DRAFT_132393</name>
</gene>
<dbReference type="STRING" id="1042311.A0A2T3ZG15"/>
<evidence type="ECO:0000259" key="4">
    <source>
        <dbReference type="Pfam" id="PF13193"/>
    </source>
</evidence>
<dbReference type="Pfam" id="PF13193">
    <property type="entry name" value="AMP-binding_C"/>
    <property type="match status" value="1"/>
</dbReference>
<dbReference type="Gene3D" id="3.30.300.30">
    <property type="match status" value="1"/>
</dbReference>
<dbReference type="InterPro" id="IPR045851">
    <property type="entry name" value="AMP-bd_C_sf"/>
</dbReference>
<reference evidence="5 6" key="1">
    <citation type="submission" date="2016-07" db="EMBL/GenBank/DDBJ databases">
        <title>Multiple horizontal gene transfer events from other fungi enriched the ability of initially mycotrophic Trichoderma (Ascomycota) to feed on dead plant biomass.</title>
        <authorList>
            <consortium name="DOE Joint Genome Institute"/>
            <person name="Aerts A."/>
            <person name="Atanasova L."/>
            <person name="Chenthamara K."/>
            <person name="Zhang J."/>
            <person name="Grujic M."/>
            <person name="Henrissat B."/>
            <person name="Kuo A."/>
            <person name="Salamov A."/>
            <person name="Lipzen A."/>
            <person name="Labutti K."/>
            <person name="Barry K."/>
            <person name="Miao Y."/>
            <person name="Rahimi M.J."/>
            <person name="Shen Q."/>
            <person name="Grigoriev I.V."/>
            <person name="Kubicek C.P."/>
            <person name="Druzhinina I.S."/>
        </authorList>
    </citation>
    <scope>NUCLEOTIDE SEQUENCE [LARGE SCALE GENOMIC DNA]</scope>
    <source>
        <strain evidence="5 6">CBS 433.97</strain>
    </source>
</reference>
<evidence type="ECO:0000313" key="5">
    <source>
        <dbReference type="EMBL" id="PTB43747.1"/>
    </source>
</evidence>
<dbReference type="AlphaFoldDB" id="A0A2T3ZG15"/>
<dbReference type="Gene3D" id="3.40.50.12780">
    <property type="entry name" value="N-terminal domain of ligase-like"/>
    <property type="match status" value="1"/>
</dbReference>
<accession>A0A2T3ZG15</accession>
<dbReference type="InterPro" id="IPR020845">
    <property type="entry name" value="AMP-binding_CS"/>
</dbReference>
<dbReference type="Proteomes" id="UP000240493">
    <property type="component" value="Unassembled WGS sequence"/>
</dbReference>
<dbReference type="PANTHER" id="PTHR43201">
    <property type="entry name" value="ACYL-COA SYNTHETASE"/>
    <property type="match status" value="1"/>
</dbReference>
<dbReference type="GO" id="GO:0006631">
    <property type="term" value="P:fatty acid metabolic process"/>
    <property type="evidence" value="ECO:0007669"/>
    <property type="project" value="TreeGrafter"/>
</dbReference>
<evidence type="ECO:0000313" key="6">
    <source>
        <dbReference type="Proteomes" id="UP000240493"/>
    </source>
</evidence>
<dbReference type="PROSITE" id="PS00455">
    <property type="entry name" value="AMP_BINDING"/>
    <property type="match status" value="1"/>
</dbReference>
<dbReference type="OrthoDB" id="3633556at2759"/>
<evidence type="ECO:0000259" key="3">
    <source>
        <dbReference type="Pfam" id="PF00501"/>
    </source>
</evidence>
<dbReference type="SUPFAM" id="SSF56801">
    <property type="entry name" value="Acetyl-CoA synthetase-like"/>
    <property type="match status" value="1"/>
</dbReference>
<proteinExistence type="inferred from homology"/>
<name>A0A2T3ZG15_TRIA4</name>
<dbReference type="PANTHER" id="PTHR43201:SF5">
    <property type="entry name" value="MEDIUM-CHAIN ACYL-COA LIGASE ACSF2, MITOCHONDRIAL"/>
    <property type="match status" value="1"/>
</dbReference>
<feature type="domain" description="AMP-dependent synthetase/ligase" evidence="3">
    <location>
        <begin position="35"/>
        <end position="413"/>
    </location>
</feature>
<sequence length="558" mass="60491">MAYSTNTLAFPSDYGCNGSPAIICPSAGSASFKDVVSYAQLAFMTQALQGDLARMGITKGSRVALVLPNGLEFAAILLGIIHQRGIAAPLNPQYTQNEFRDIFSQMKLDLVVMLPGARGPDDSSYLTDPAFQAAQQLGVHVALCHKKSTLNDRDEQTLELILRPHVMANNNNTPVTVDTGAAIYSRNEVLSEDKVVMLLTSGTTGAPKMVLLSHTNLLTAMRIIIANHQLSSSDRTIIITPLHHIIGLCGTLLATLFSGGCAVIPDSLPGAFWQRCADYGITWFHAVPTLHRLLLNFPRPGGRVSSHLRFIRCGGSELSPDLYERLVALGPPLLEVYGMTETAPAIFCNHWKEGGMRRRSYFPIPDAIDVMILPSNALGQEGNDDDAPIAAITKAPGIIGEVCVLGQNVMEGYVENPQANTRAFLPNGYFRTGDLGAIESGGYLRLVGRIKEVINKGGEKIGPAEIEHVALSHELVSGAACFRIADNMYGDEIGLAVSLIPHKTEDPLIVSELKRHIAQYLTQFKVPKEIVFVDIIPYNPTGKPMRTQLSQQFAQGLL</sequence>
<dbReference type="InterPro" id="IPR025110">
    <property type="entry name" value="AMP-bd_C"/>
</dbReference>
<protein>
    <recommendedName>
        <fullName evidence="7">AMP-dependent synthetase/ligase domain-containing protein</fullName>
    </recommendedName>
</protein>
<evidence type="ECO:0000256" key="2">
    <source>
        <dbReference type="ARBA" id="ARBA00022598"/>
    </source>
</evidence>
<evidence type="ECO:0008006" key="7">
    <source>
        <dbReference type="Google" id="ProtNLM"/>
    </source>
</evidence>
<comment type="similarity">
    <text evidence="1">Belongs to the ATP-dependent AMP-binding enzyme family.</text>
</comment>
<dbReference type="Pfam" id="PF00501">
    <property type="entry name" value="AMP-binding"/>
    <property type="match status" value="1"/>
</dbReference>
<evidence type="ECO:0000256" key="1">
    <source>
        <dbReference type="ARBA" id="ARBA00006432"/>
    </source>
</evidence>
<dbReference type="EMBL" id="KZ679258">
    <property type="protein sequence ID" value="PTB43747.1"/>
    <property type="molecule type" value="Genomic_DNA"/>
</dbReference>
<keyword evidence="6" id="KW-1185">Reference proteome</keyword>
<dbReference type="GO" id="GO:0031956">
    <property type="term" value="F:medium-chain fatty acid-CoA ligase activity"/>
    <property type="evidence" value="ECO:0007669"/>
    <property type="project" value="TreeGrafter"/>
</dbReference>
<organism evidence="5 6">
    <name type="scientific">Trichoderma asperellum (strain ATCC 204424 / CBS 433.97 / NBRC 101777)</name>
    <dbReference type="NCBI Taxonomy" id="1042311"/>
    <lineage>
        <taxon>Eukaryota</taxon>
        <taxon>Fungi</taxon>
        <taxon>Dikarya</taxon>
        <taxon>Ascomycota</taxon>
        <taxon>Pezizomycotina</taxon>
        <taxon>Sordariomycetes</taxon>
        <taxon>Hypocreomycetidae</taxon>
        <taxon>Hypocreales</taxon>
        <taxon>Hypocreaceae</taxon>
        <taxon>Trichoderma</taxon>
    </lineage>
</organism>